<dbReference type="InParanoid" id="A0A0C3D0V0"/>
<reference evidence="2" key="2">
    <citation type="submission" date="2015-01" db="EMBL/GenBank/DDBJ databases">
        <title>Evolutionary Origins and Diversification of the Mycorrhizal Mutualists.</title>
        <authorList>
            <consortium name="DOE Joint Genome Institute"/>
            <consortium name="Mycorrhizal Genomics Consortium"/>
            <person name="Kohler A."/>
            <person name="Kuo A."/>
            <person name="Nagy L.G."/>
            <person name="Floudas D."/>
            <person name="Copeland A."/>
            <person name="Barry K.W."/>
            <person name="Cichocki N."/>
            <person name="Veneault-Fourrey C."/>
            <person name="LaButti K."/>
            <person name="Lindquist E.A."/>
            <person name="Lipzen A."/>
            <person name="Lundell T."/>
            <person name="Morin E."/>
            <person name="Murat C."/>
            <person name="Riley R."/>
            <person name="Ohm R."/>
            <person name="Sun H."/>
            <person name="Tunlid A."/>
            <person name="Henrissat B."/>
            <person name="Grigoriev I.V."/>
            <person name="Hibbett D.S."/>
            <person name="Martin F."/>
        </authorList>
    </citation>
    <scope>NUCLEOTIDE SEQUENCE [LARGE SCALE GENOMIC DNA]</scope>
    <source>
        <strain evidence="2">Foug A</strain>
    </source>
</reference>
<dbReference type="Proteomes" id="UP000053989">
    <property type="component" value="Unassembled WGS sequence"/>
</dbReference>
<evidence type="ECO:0000313" key="2">
    <source>
        <dbReference type="Proteomes" id="UP000053989"/>
    </source>
</evidence>
<organism evidence="1 2">
    <name type="scientific">Scleroderma citrinum Foug A</name>
    <dbReference type="NCBI Taxonomy" id="1036808"/>
    <lineage>
        <taxon>Eukaryota</taxon>
        <taxon>Fungi</taxon>
        <taxon>Dikarya</taxon>
        <taxon>Basidiomycota</taxon>
        <taxon>Agaricomycotina</taxon>
        <taxon>Agaricomycetes</taxon>
        <taxon>Agaricomycetidae</taxon>
        <taxon>Boletales</taxon>
        <taxon>Sclerodermatineae</taxon>
        <taxon>Sclerodermataceae</taxon>
        <taxon>Scleroderma</taxon>
    </lineage>
</organism>
<accession>A0A0C3D0V0</accession>
<dbReference type="OrthoDB" id="3251235at2759"/>
<dbReference type="AlphaFoldDB" id="A0A0C3D0V0"/>
<gene>
    <name evidence="1" type="ORF">SCLCIDRAFT_34752</name>
</gene>
<protein>
    <submittedName>
        <fullName evidence="1">Uncharacterized protein</fullName>
    </submittedName>
</protein>
<name>A0A0C3D0V0_9AGAM</name>
<proteinExistence type="predicted"/>
<keyword evidence="2" id="KW-1185">Reference proteome</keyword>
<dbReference type="EMBL" id="KN822807">
    <property type="protein sequence ID" value="KIM50029.1"/>
    <property type="molecule type" value="Genomic_DNA"/>
</dbReference>
<sequence length="190" mass="21475">MGGKQYLEQFVVNAMQEIGLCELAGLQLTVQHLKRDLSQARLTKLSLNDITATFRGMSMSFGVGTPRLWAVLHWLACTVDQQHQNTQKTPTLVISCIIWMLLYLQSHHNSDGPKFLTLFLKSQGISLKSLDALHVFGITMSYKWAVEAVDQLASVQMSEVCKVMYTQPWFMSHDNVNICQVWVFYGSKSG</sequence>
<evidence type="ECO:0000313" key="1">
    <source>
        <dbReference type="EMBL" id="KIM50029.1"/>
    </source>
</evidence>
<dbReference type="STRING" id="1036808.A0A0C3D0V0"/>
<dbReference type="HOGENOM" id="CLU_088002_0_0_1"/>
<reference evidence="1 2" key="1">
    <citation type="submission" date="2014-04" db="EMBL/GenBank/DDBJ databases">
        <authorList>
            <consortium name="DOE Joint Genome Institute"/>
            <person name="Kuo A."/>
            <person name="Kohler A."/>
            <person name="Nagy L.G."/>
            <person name="Floudas D."/>
            <person name="Copeland A."/>
            <person name="Barry K.W."/>
            <person name="Cichocki N."/>
            <person name="Veneault-Fourrey C."/>
            <person name="LaButti K."/>
            <person name="Lindquist E.A."/>
            <person name="Lipzen A."/>
            <person name="Lundell T."/>
            <person name="Morin E."/>
            <person name="Murat C."/>
            <person name="Sun H."/>
            <person name="Tunlid A."/>
            <person name="Henrissat B."/>
            <person name="Grigoriev I.V."/>
            <person name="Hibbett D.S."/>
            <person name="Martin F."/>
            <person name="Nordberg H.P."/>
            <person name="Cantor M.N."/>
            <person name="Hua S.X."/>
        </authorList>
    </citation>
    <scope>NUCLEOTIDE SEQUENCE [LARGE SCALE GENOMIC DNA]</scope>
    <source>
        <strain evidence="1 2">Foug A</strain>
    </source>
</reference>